<name>A0A396I8Y2_MEDTR</name>
<comment type="caution">
    <text evidence="1">The sequence shown here is derived from an EMBL/GenBank/DDBJ whole genome shotgun (WGS) entry which is preliminary data.</text>
</comment>
<gene>
    <name evidence="1" type="ORF">MtrunA17_Chr4g0034041</name>
</gene>
<dbReference type="AlphaFoldDB" id="A0A396I8Y2"/>
<evidence type="ECO:0000313" key="1">
    <source>
        <dbReference type="EMBL" id="RHN61201.1"/>
    </source>
</evidence>
<dbReference type="EMBL" id="PSQE01000004">
    <property type="protein sequence ID" value="RHN61201.1"/>
    <property type="molecule type" value="Genomic_DNA"/>
</dbReference>
<protein>
    <submittedName>
        <fullName evidence="1">Uncharacterized protein</fullName>
    </submittedName>
</protein>
<dbReference type="Gramene" id="rna23639">
    <property type="protein sequence ID" value="RHN61201.1"/>
    <property type="gene ID" value="gene23639"/>
</dbReference>
<reference evidence="2" key="1">
    <citation type="journal article" date="2018" name="Nat. Plants">
        <title>Whole-genome landscape of Medicago truncatula symbiotic genes.</title>
        <authorList>
            <person name="Pecrix Y."/>
            <person name="Staton S.E."/>
            <person name="Sallet E."/>
            <person name="Lelandais-Briere C."/>
            <person name="Moreau S."/>
            <person name="Carrere S."/>
            <person name="Blein T."/>
            <person name="Jardinaud M.F."/>
            <person name="Latrasse D."/>
            <person name="Zouine M."/>
            <person name="Zahm M."/>
            <person name="Kreplak J."/>
            <person name="Mayjonade B."/>
            <person name="Satge C."/>
            <person name="Perez M."/>
            <person name="Cauet S."/>
            <person name="Marande W."/>
            <person name="Chantry-Darmon C."/>
            <person name="Lopez-Roques C."/>
            <person name="Bouchez O."/>
            <person name="Berard A."/>
            <person name="Debelle F."/>
            <person name="Munos S."/>
            <person name="Bendahmane A."/>
            <person name="Berges H."/>
            <person name="Niebel A."/>
            <person name="Buitink J."/>
            <person name="Frugier F."/>
            <person name="Benhamed M."/>
            <person name="Crespi M."/>
            <person name="Gouzy J."/>
            <person name="Gamas P."/>
        </authorList>
    </citation>
    <scope>NUCLEOTIDE SEQUENCE [LARGE SCALE GENOMIC DNA]</scope>
    <source>
        <strain evidence="2">cv. Jemalong A17</strain>
    </source>
</reference>
<evidence type="ECO:0000313" key="2">
    <source>
        <dbReference type="Proteomes" id="UP000265566"/>
    </source>
</evidence>
<dbReference type="Proteomes" id="UP000265566">
    <property type="component" value="Chromosome 4"/>
</dbReference>
<sequence length="63" mass="7557">MIRVPVRCIQVTHSKSFHFISILITNQRYLEHFTPCSYVMTTVNSIWIWHGMARYPFRCINIV</sequence>
<proteinExistence type="predicted"/>
<organism evidence="1 2">
    <name type="scientific">Medicago truncatula</name>
    <name type="common">Barrel medic</name>
    <name type="synonym">Medicago tribuloides</name>
    <dbReference type="NCBI Taxonomy" id="3880"/>
    <lineage>
        <taxon>Eukaryota</taxon>
        <taxon>Viridiplantae</taxon>
        <taxon>Streptophyta</taxon>
        <taxon>Embryophyta</taxon>
        <taxon>Tracheophyta</taxon>
        <taxon>Spermatophyta</taxon>
        <taxon>Magnoliopsida</taxon>
        <taxon>eudicotyledons</taxon>
        <taxon>Gunneridae</taxon>
        <taxon>Pentapetalae</taxon>
        <taxon>rosids</taxon>
        <taxon>fabids</taxon>
        <taxon>Fabales</taxon>
        <taxon>Fabaceae</taxon>
        <taxon>Papilionoideae</taxon>
        <taxon>50 kb inversion clade</taxon>
        <taxon>NPAAA clade</taxon>
        <taxon>Hologalegina</taxon>
        <taxon>IRL clade</taxon>
        <taxon>Trifolieae</taxon>
        <taxon>Medicago</taxon>
    </lineage>
</organism>
<accession>A0A396I8Y2</accession>